<name>A0A8T0DCD1_9TREM</name>
<dbReference type="EMBL" id="JTDF01008775">
    <property type="protein sequence ID" value="KAF8564411.1"/>
    <property type="molecule type" value="Genomic_DNA"/>
</dbReference>
<keyword evidence="3" id="KW-1185">Reference proteome</keyword>
<evidence type="ECO:0000313" key="3">
    <source>
        <dbReference type="Proteomes" id="UP000699462"/>
    </source>
</evidence>
<sequence>MSLSTGYTPIKSLLFLTQSILTADFGVFCTWTLQSVRIKLV</sequence>
<accession>A0A8T0DCD1</accession>
<comment type="caution">
    <text evidence="2">The sequence shown here is derived from an EMBL/GenBank/DDBJ whole genome shotgun (WGS) entry which is preliminary data.</text>
</comment>
<reference evidence="2 3" key="1">
    <citation type="submission" date="2019-07" db="EMBL/GenBank/DDBJ databases">
        <title>Annotation for the trematode Paragonimus westermani.</title>
        <authorList>
            <person name="Choi Y.-J."/>
        </authorList>
    </citation>
    <scope>NUCLEOTIDE SEQUENCE [LARGE SCALE GENOMIC DNA]</scope>
    <source>
        <strain evidence="2">180907_Pwestermani</strain>
    </source>
</reference>
<feature type="transmembrane region" description="Helical" evidence="1">
    <location>
        <begin position="12"/>
        <end position="33"/>
    </location>
</feature>
<organism evidence="2 3">
    <name type="scientific">Paragonimus westermani</name>
    <dbReference type="NCBI Taxonomy" id="34504"/>
    <lineage>
        <taxon>Eukaryota</taxon>
        <taxon>Metazoa</taxon>
        <taxon>Spiralia</taxon>
        <taxon>Lophotrochozoa</taxon>
        <taxon>Platyhelminthes</taxon>
        <taxon>Trematoda</taxon>
        <taxon>Digenea</taxon>
        <taxon>Plagiorchiida</taxon>
        <taxon>Troglotremata</taxon>
        <taxon>Troglotrematidae</taxon>
        <taxon>Paragonimus</taxon>
    </lineage>
</organism>
<keyword evidence="1" id="KW-1133">Transmembrane helix</keyword>
<dbReference type="Proteomes" id="UP000699462">
    <property type="component" value="Unassembled WGS sequence"/>
</dbReference>
<evidence type="ECO:0000256" key="1">
    <source>
        <dbReference type="SAM" id="Phobius"/>
    </source>
</evidence>
<proteinExistence type="predicted"/>
<keyword evidence="1" id="KW-0472">Membrane</keyword>
<dbReference type="AlphaFoldDB" id="A0A8T0DCD1"/>
<evidence type="ECO:0000313" key="2">
    <source>
        <dbReference type="EMBL" id="KAF8564411.1"/>
    </source>
</evidence>
<protein>
    <submittedName>
        <fullName evidence="2">Uncharacterized protein</fullName>
    </submittedName>
</protein>
<gene>
    <name evidence="2" type="ORF">P879_11617</name>
</gene>
<keyword evidence="1" id="KW-0812">Transmembrane</keyword>